<dbReference type="SUPFAM" id="SSF109854">
    <property type="entry name" value="DinB/YfiT-like putative metalloenzymes"/>
    <property type="match status" value="1"/>
</dbReference>
<dbReference type="Proteomes" id="UP000324233">
    <property type="component" value="Chromosome"/>
</dbReference>
<keyword evidence="6" id="KW-1185">Reference proteome</keyword>
<feature type="domain" description="DinB-like" evidence="4">
    <location>
        <begin position="46"/>
        <end position="143"/>
    </location>
</feature>
<feature type="binding site" evidence="3">
    <location>
        <position position="135"/>
    </location>
    <ligand>
        <name>a divalent metal cation</name>
        <dbReference type="ChEBI" id="CHEBI:60240"/>
    </ligand>
</feature>
<accession>A0A5B9VXA3</accession>
<gene>
    <name evidence="5" type="ORF">OJF2_09680</name>
</gene>
<dbReference type="InterPro" id="IPR034660">
    <property type="entry name" value="DinB/YfiT-like"/>
</dbReference>
<name>A0A5B9VXA3_9BACT</name>
<dbReference type="InterPro" id="IPR007837">
    <property type="entry name" value="DinB"/>
</dbReference>
<evidence type="ECO:0000256" key="1">
    <source>
        <dbReference type="ARBA" id="ARBA00008635"/>
    </source>
</evidence>
<evidence type="ECO:0000259" key="4">
    <source>
        <dbReference type="Pfam" id="PF12867"/>
    </source>
</evidence>
<dbReference type="PANTHER" id="PTHR37302:SF3">
    <property type="entry name" value="DAMAGE-INDUCIBLE PROTEIN DINB"/>
    <property type="match status" value="1"/>
</dbReference>
<dbReference type="KEGG" id="agv:OJF2_09680"/>
<dbReference type="InterPro" id="IPR024775">
    <property type="entry name" value="DinB-like"/>
</dbReference>
<dbReference type="PANTHER" id="PTHR37302">
    <property type="entry name" value="SLR1116 PROTEIN"/>
    <property type="match status" value="1"/>
</dbReference>
<evidence type="ECO:0000256" key="2">
    <source>
        <dbReference type="ARBA" id="ARBA00022723"/>
    </source>
</evidence>
<evidence type="ECO:0000313" key="5">
    <source>
        <dbReference type="EMBL" id="QEH32491.1"/>
    </source>
</evidence>
<dbReference type="GO" id="GO:0046872">
    <property type="term" value="F:metal ion binding"/>
    <property type="evidence" value="ECO:0007669"/>
    <property type="project" value="UniProtKB-KW"/>
</dbReference>
<keyword evidence="2 3" id="KW-0479">Metal-binding</keyword>
<dbReference type="EMBL" id="CP042997">
    <property type="protein sequence ID" value="QEH32491.1"/>
    <property type="molecule type" value="Genomic_DNA"/>
</dbReference>
<proteinExistence type="inferred from homology"/>
<comment type="similarity">
    <text evidence="1">Belongs to the DinB family.</text>
</comment>
<protein>
    <submittedName>
        <fullName evidence="5">DinB family protein</fullName>
    </submittedName>
</protein>
<feature type="binding site" evidence="3">
    <location>
        <position position="49"/>
    </location>
    <ligand>
        <name>a divalent metal cation</name>
        <dbReference type="ChEBI" id="CHEBI:60240"/>
    </ligand>
</feature>
<dbReference type="Pfam" id="PF12867">
    <property type="entry name" value="DinB_2"/>
    <property type="match status" value="1"/>
</dbReference>
<reference evidence="5 6" key="1">
    <citation type="submission" date="2019-08" db="EMBL/GenBank/DDBJ databases">
        <title>Deep-cultivation of Planctomycetes and their phenomic and genomic characterization uncovers novel biology.</title>
        <authorList>
            <person name="Wiegand S."/>
            <person name="Jogler M."/>
            <person name="Boedeker C."/>
            <person name="Pinto D."/>
            <person name="Vollmers J."/>
            <person name="Rivas-Marin E."/>
            <person name="Kohn T."/>
            <person name="Peeters S.H."/>
            <person name="Heuer A."/>
            <person name="Rast P."/>
            <person name="Oberbeckmann S."/>
            <person name="Bunk B."/>
            <person name="Jeske O."/>
            <person name="Meyerdierks A."/>
            <person name="Storesund J.E."/>
            <person name="Kallscheuer N."/>
            <person name="Luecker S."/>
            <person name="Lage O.M."/>
            <person name="Pohl T."/>
            <person name="Merkel B.J."/>
            <person name="Hornburger P."/>
            <person name="Mueller R.-W."/>
            <person name="Bruemmer F."/>
            <person name="Labrenz M."/>
            <person name="Spormann A.M."/>
            <person name="Op den Camp H."/>
            <person name="Overmann J."/>
            <person name="Amann R."/>
            <person name="Jetten M.S.M."/>
            <person name="Mascher T."/>
            <person name="Medema M.H."/>
            <person name="Devos D.P."/>
            <person name="Kaster A.-K."/>
            <person name="Ovreas L."/>
            <person name="Rohde M."/>
            <person name="Galperin M.Y."/>
            <person name="Jogler C."/>
        </authorList>
    </citation>
    <scope>NUCLEOTIDE SEQUENCE [LARGE SCALE GENOMIC DNA]</scope>
    <source>
        <strain evidence="5 6">OJF2</strain>
    </source>
</reference>
<sequence>MAQSVIEGYLRWLEYESDAHAWVLNSMETVPEERRGSPEFRRAVSILAHVVLARRIWLARLGAAPAPPASAGTLFPEDAEVERVAADWHDVRSLWFAYLRGLDDAALDREVEYRSLDGKRFRNRVRDILDQLYGHSWYHRGQIAMLLRAAGGQPAMTDLIYWSREALPDSEA</sequence>
<dbReference type="AlphaFoldDB" id="A0A5B9VXA3"/>
<organism evidence="5 6">
    <name type="scientific">Aquisphaera giovannonii</name>
    <dbReference type="NCBI Taxonomy" id="406548"/>
    <lineage>
        <taxon>Bacteria</taxon>
        <taxon>Pseudomonadati</taxon>
        <taxon>Planctomycetota</taxon>
        <taxon>Planctomycetia</taxon>
        <taxon>Isosphaerales</taxon>
        <taxon>Isosphaeraceae</taxon>
        <taxon>Aquisphaera</taxon>
    </lineage>
</organism>
<feature type="binding site" evidence="3">
    <location>
        <position position="139"/>
    </location>
    <ligand>
        <name>a divalent metal cation</name>
        <dbReference type="ChEBI" id="CHEBI:60240"/>
    </ligand>
</feature>
<evidence type="ECO:0000313" key="6">
    <source>
        <dbReference type="Proteomes" id="UP000324233"/>
    </source>
</evidence>
<dbReference type="RefSeq" id="WP_168221603.1">
    <property type="nucleotide sequence ID" value="NZ_CP042997.1"/>
</dbReference>
<evidence type="ECO:0000256" key="3">
    <source>
        <dbReference type="PIRSR" id="PIRSR607837-1"/>
    </source>
</evidence>
<dbReference type="Gene3D" id="1.20.120.450">
    <property type="entry name" value="dinb family like domain"/>
    <property type="match status" value="1"/>
</dbReference>